<dbReference type="HOGENOM" id="CLU_2184910_0_0_1"/>
<accession>A0A0C3NE81</accession>
<organism evidence="1 2">
    <name type="scientific">Phlebiopsis gigantea (strain 11061_1 CR5-6)</name>
    <name type="common">White-rot fungus</name>
    <name type="synonym">Peniophora gigantea</name>
    <dbReference type="NCBI Taxonomy" id="745531"/>
    <lineage>
        <taxon>Eukaryota</taxon>
        <taxon>Fungi</taxon>
        <taxon>Dikarya</taxon>
        <taxon>Basidiomycota</taxon>
        <taxon>Agaricomycotina</taxon>
        <taxon>Agaricomycetes</taxon>
        <taxon>Polyporales</taxon>
        <taxon>Phanerochaetaceae</taxon>
        <taxon>Phlebiopsis</taxon>
    </lineage>
</organism>
<reference evidence="1 2" key="1">
    <citation type="journal article" date="2014" name="PLoS Genet.">
        <title>Analysis of the Phlebiopsis gigantea genome, transcriptome and secretome provides insight into its pioneer colonization strategies of wood.</title>
        <authorList>
            <person name="Hori C."/>
            <person name="Ishida T."/>
            <person name="Igarashi K."/>
            <person name="Samejima M."/>
            <person name="Suzuki H."/>
            <person name="Master E."/>
            <person name="Ferreira P."/>
            <person name="Ruiz-Duenas F.J."/>
            <person name="Held B."/>
            <person name="Canessa P."/>
            <person name="Larrondo L.F."/>
            <person name="Schmoll M."/>
            <person name="Druzhinina I.S."/>
            <person name="Kubicek C.P."/>
            <person name="Gaskell J.A."/>
            <person name="Kersten P."/>
            <person name="St John F."/>
            <person name="Glasner J."/>
            <person name="Sabat G."/>
            <person name="Splinter BonDurant S."/>
            <person name="Syed K."/>
            <person name="Yadav J."/>
            <person name="Mgbeahuruike A.C."/>
            <person name="Kovalchuk A."/>
            <person name="Asiegbu F.O."/>
            <person name="Lackner G."/>
            <person name="Hoffmeister D."/>
            <person name="Rencoret J."/>
            <person name="Gutierrez A."/>
            <person name="Sun H."/>
            <person name="Lindquist E."/>
            <person name="Barry K."/>
            <person name="Riley R."/>
            <person name="Grigoriev I.V."/>
            <person name="Henrissat B."/>
            <person name="Kues U."/>
            <person name="Berka R.M."/>
            <person name="Martinez A.T."/>
            <person name="Covert S.F."/>
            <person name="Blanchette R.A."/>
            <person name="Cullen D."/>
        </authorList>
    </citation>
    <scope>NUCLEOTIDE SEQUENCE [LARGE SCALE GENOMIC DNA]</scope>
    <source>
        <strain evidence="1 2">11061_1 CR5-6</strain>
    </source>
</reference>
<keyword evidence="2" id="KW-1185">Reference proteome</keyword>
<protein>
    <submittedName>
        <fullName evidence="1">Uncharacterized protein</fullName>
    </submittedName>
</protein>
<dbReference type="Proteomes" id="UP000053257">
    <property type="component" value="Unassembled WGS sequence"/>
</dbReference>
<gene>
    <name evidence="1" type="ORF">PHLGIDRAFT_270956</name>
</gene>
<dbReference type="EMBL" id="KN840644">
    <property type="protein sequence ID" value="KIP02924.1"/>
    <property type="molecule type" value="Genomic_DNA"/>
</dbReference>
<proteinExistence type="predicted"/>
<sequence>MSSHTRQKCGVVLSCARSSLSWATRCTGVCTCSERRVEPSDATRDLERLSVALRDDFEVDEVLRGNHARLTSAQFPRPRLYSRETKATTISSIILSTSSCGRANGSCAC</sequence>
<name>A0A0C3NE81_PHLG1</name>
<evidence type="ECO:0000313" key="2">
    <source>
        <dbReference type="Proteomes" id="UP000053257"/>
    </source>
</evidence>
<dbReference type="AlphaFoldDB" id="A0A0C3NE81"/>
<evidence type="ECO:0000313" key="1">
    <source>
        <dbReference type="EMBL" id="KIP02924.1"/>
    </source>
</evidence>